<dbReference type="RefSeq" id="WP_145359547.1">
    <property type="nucleotide sequence ID" value="NZ_CP036265.1"/>
</dbReference>
<dbReference type="AlphaFoldDB" id="A0A517PBB4"/>
<evidence type="ECO:0008006" key="3">
    <source>
        <dbReference type="Google" id="ProtNLM"/>
    </source>
</evidence>
<dbReference type="KEGG" id="acaf:CA12_27650"/>
<proteinExistence type="predicted"/>
<gene>
    <name evidence="1" type="ORF">CA12_27650</name>
</gene>
<keyword evidence="2" id="KW-1185">Reference proteome</keyword>
<dbReference type="OrthoDB" id="287153at2"/>
<evidence type="ECO:0000313" key="2">
    <source>
        <dbReference type="Proteomes" id="UP000318741"/>
    </source>
</evidence>
<evidence type="ECO:0000313" key="1">
    <source>
        <dbReference type="EMBL" id="QDT16659.1"/>
    </source>
</evidence>
<sequence length="72" mass="7681">MSLPPASPDPDRLRQLGHDVKTYLGIVTMGLELLPALRDDPAQFDAMLAEIRSEGIAPLRELVAELAGDAAA</sequence>
<organism evidence="1 2">
    <name type="scientific">Alienimonas californiensis</name>
    <dbReference type="NCBI Taxonomy" id="2527989"/>
    <lineage>
        <taxon>Bacteria</taxon>
        <taxon>Pseudomonadati</taxon>
        <taxon>Planctomycetota</taxon>
        <taxon>Planctomycetia</taxon>
        <taxon>Planctomycetales</taxon>
        <taxon>Planctomycetaceae</taxon>
        <taxon>Alienimonas</taxon>
    </lineage>
</organism>
<dbReference type="EMBL" id="CP036265">
    <property type="protein sequence ID" value="QDT16659.1"/>
    <property type="molecule type" value="Genomic_DNA"/>
</dbReference>
<reference evidence="1 2" key="1">
    <citation type="submission" date="2019-02" db="EMBL/GenBank/DDBJ databases">
        <title>Deep-cultivation of Planctomycetes and their phenomic and genomic characterization uncovers novel biology.</title>
        <authorList>
            <person name="Wiegand S."/>
            <person name="Jogler M."/>
            <person name="Boedeker C."/>
            <person name="Pinto D."/>
            <person name="Vollmers J."/>
            <person name="Rivas-Marin E."/>
            <person name="Kohn T."/>
            <person name="Peeters S.H."/>
            <person name="Heuer A."/>
            <person name="Rast P."/>
            <person name="Oberbeckmann S."/>
            <person name="Bunk B."/>
            <person name="Jeske O."/>
            <person name="Meyerdierks A."/>
            <person name="Storesund J.E."/>
            <person name="Kallscheuer N."/>
            <person name="Luecker S."/>
            <person name="Lage O.M."/>
            <person name="Pohl T."/>
            <person name="Merkel B.J."/>
            <person name="Hornburger P."/>
            <person name="Mueller R.-W."/>
            <person name="Bruemmer F."/>
            <person name="Labrenz M."/>
            <person name="Spormann A.M."/>
            <person name="Op den Camp H."/>
            <person name="Overmann J."/>
            <person name="Amann R."/>
            <person name="Jetten M.S.M."/>
            <person name="Mascher T."/>
            <person name="Medema M.H."/>
            <person name="Devos D.P."/>
            <person name="Kaster A.-K."/>
            <person name="Ovreas L."/>
            <person name="Rohde M."/>
            <person name="Galperin M.Y."/>
            <person name="Jogler C."/>
        </authorList>
    </citation>
    <scope>NUCLEOTIDE SEQUENCE [LARGE SCALE GENOMIC DNA]</scope>
    <source>
        <strain evidence="1 2">CA12</strain>
    </source>
</reference>
<accession>A0A517PBB4</accession>
<protein>
    <recommendedName>
        <fullName evidence="3">Signal transduction histidine kinase dimerisation/phosphoacceptor domain-containing protein</fullName>
    </recommendedName>
</protein>
<dbReference type="Proteomes" id="UP000318741">
    <property type="component" value="Chromosome"/>
</dbReference>
<name>A0A517PBB4_9PLAN</name>